<feature type="signal peptide" evidence="1">
    <location>
        <begin position="1"/>
        <end position="23"/>
    </location>
</feature>
<evidence type="ECO:0000256" key="1">
    <source>
        <dbReference type="SAM" id="SignalP"/>
    </source>
</evidence>
<dbReference type="EMBL" id="JASPKZ010002354">
    <property type="protein sequence ID" value="KAJ9595366.1"/>
    <property type="molecule type" value="Genomic_DNA"/>
</dbReference>
<proteinExistence type="predicted"/>
<reference evidence="2" key="1">
    <citation type="journal article" date="2023" name="IScience">
        <title>Live-bearing cockroach genome reveals convergent evolutionary mechanisms linked to viviparity in insects and beyond.</title>
        <authorList>
            <person name="Fouks B."/>
            <person name="Harrison M.C."/>
            <person name="Mikhailova A.A."/>
            <person name="Marchal E."/>
            <person name="English S."/>
            <person name="Carruthers M."/>
            <person name="Jennings E.C."/>
            <person name="Chiamaka E.L."/>
            <person name="Frigard R.A."/>
            <person name="Pippel M."/>
            <person name="Attardo G.M."/>
            <person name="Benoit J.B."/>
            <person name="Bornberg-Bauer E."/>
            <person name="Tobe S.S."/>
        </authorList>
    </citation>
    <scope>NUCLEOTIDE SEQUENCE</scope>
    <source>
        <strain evidence="2">Stay&amp;Tobe</strain>
    </source>
</reference>
<evidence type="ECO:0000313" key="2">
    <source>
        <dbReference type="EMBL" id="KAJ9595366.1"/>
    </source>
</evidence>
<comment type="caution">
    <text evidence="2">The sequence shown here is derived from an EMBL/GenBank/DDBJ whole genome shotgun (WGS) entry which is preliminary data.</text>
</comment>
<feature type="chain" id="PRO_5041981495" evidence="1">
    <location>
        <begin position="24"/>
        <end position="66"/>
    </location>
</feature>
<accession>A0AAD8AB18</accession>
<sequence>INVACAYSMIVLLWLGFIQIRNSHYEYRHDRCSVVFTFRNVKKGELHGACKTMWLEYFKPNYEHVN</sequence>
<keyword evidence="1" id="KW-0732">Signal</keyword>
<gene>
    <name evidence="2" type="ORF">L9F63_027249</name>
</gene>
<keyword evidence="3" id="KW-1185">Reference proteome</keyword>
<feature type="non-terminal residue" evidence="2">
    <location>
        <position position="66"/>
    </location>
</feature>
<name>A0AAD8AB18_DIPPU</name>
<evidence type="ECO:0000313" key="3">
    <source>
        <dbReference type="Proteomes" id="UP001233999"/>
    </source>
</evidence>
<dbReference type="AlphaFoldDB" id="A0AAD8AB18"/>
<protein>
    <submittedName>
        <fullName evidence="2">Uncharacterized protein</fullName>
    </submittedName>
</protein>
<organism evidence="2 3">
    <name type="scientific">Diploptera punctata</name>
    <name type="common">Pacific beetle cockroach</name>
    <dbReference type="NCBI Taxonomy" id="6984"/>
    <lineage>
        <taxon>Eukaryota</taxon>
        <taxon>Metazoa</taxon>
        <taxon>Ecdysozoa</taxon>
        <taxon>Arthropoda</taxon>
        <taxon>Hexapoda</taxon>
        <taxon>Insecta</taxon>
        <taxon>Pterygota</taxon>
        <taxon>Neoptera</taxon>
        <taxon>Polyneoptera</taxon>
        <taxon>Dictyoptera</taxon>
        <taxon>Blattodea</taxon>
        <taxon>Blaberoidea</taxon>
        <taxon>Blaberidae</taxon>
        <taxon>Diplopterinae</taxon>
        <taxon>Diploptera</taxon>
    </lineage>
</organism>
<dbReference type="Proteomes" id="UP001233999">
    <property type="component" value="Unassembled WGS sequence"/>
</dbReference>
<feature type="non-terminal residue" evidence="2">
    <location>
        <position position="1"/>
    </location>
</feature>
<reference evidence="2" key="2">
    <citation type="submission" date="2023-05" db="EMBL/GenBank/DDBJ databases">
        <authorList>
            <person name="Fouks B."/>
        </authorList>
    </citation>
    <scope>NUCLEOTIDE SEQUENCE</scope>
    <source>
        <strain evidence="2">Stay&amp;Tobe</strain>
        <tissue evidence="2">Testes</tissue>
    </source>
</reference>